<gene>
    <name evidence="2" type="ORF">B0T10DRAFT_515973</name>
</gene>
<proteinExistence type="predicted"/>
<dbReference type="PANTHER" id="PTHR33112:SF10">
    <property type="entry name" value="TOL"/>
    <property type="match status" value="1"/>
</dbReference>
<dbReference type="EMBL" id="JAGPYM010000015">
    <property type="protein sequence ID" value="KAH6887031.1"/>
    <property type="molecule type" value="Genomic_DNA"/>
</dbReference>
<evidence type="ECO:0000313" key="3">
    <source>
        <dbReference type="Proteomes" id="UP000777438"/>
    </source>
</evidence>
<keyword evidence="3" id="KW-1185">Reference proteome</keyword>
<comment type="caution">
    <text evidence="2">The sequence shown here is derived from an EMBL/GenBank/DDBJ whole genome shotgun (WGS) entry which is preliminary data.</text>
</comment>
<dbReference type="InterPro" id="IPR010730">
    <property type="entry name" value="HET"/>
</dbReference>
<evidence type="ECO:0000259" key="1">
    <source>
        <dbReference type="Pfam" id="PF06985"/>
    </source>
</evidence>
<organism evidence="2 3">
    <name type="scientific">Thelonectria olida</name>
    <dbReference type="NCBI Taxonomy" id="1576542"/>
    <lineage>
        <taxon>Eukaryota</taxon>
        <taxon>Fungi</taxon>
        <taxon>Dikarya</taxon>
        <taxon>Ascomycota</taxon>
        <taxon>Pezizomycotina</taxon>
        <taxon>Sordariomycetes</taxon>
        <taxon>Hypocreomycetidae</taxon>
        <taxon>Hypocreales</taxon>
        <taxon>Nectriaceae</taxon>
        <taxon>Thelonectria</taxon>
    </lineage>
</organism>
<accession>A0A9P8W1A6</accession>
<dbReference type="Pfam" id="PF06985">
    <property type="entry name" value="HET"/>
    <property type="match status" value="1"/>
</dbReference>
<evidence type="ECO:0000313" key="2">
    <source>
        <dbReference type="EMBL" id="KAH6887031.1"/>
    </source>
</evidence>
<dbReference type="AlphaFoldDB" id="A0A9P8W1A6"/>
<protein>
    <submittedName>
        <fullName evidence="2">Heterokaryon incompatibility protein-domain-containing protein</fullName>
    </submittedName>
</protein>
<sequence>MLRYDLLQPYVGHKWLTQSALGCVPSAGGQEPSPGPSLTGSLQKSMTLAKEWMQNCESSHPTCRMSNMPNFTPTRLIDVGEERIFHSSIQLSLKNKQDLPPNSQYLTLSHCWGGTVPLRLMMSNLASMMSNIPFSQLPKTFQDAVIVTQKLGVRYLWIDSLCIIQDDAQDWQHESALMVDVYRNALCNISAAQASNSSQGLFLDRDVTFTKPVKARFQTDRRGPVLHDFWPEYIWTWGLESGPLMSRGWVLQERILSRRNLHFRRDQVAWECRNGAACEMFPRQLPFKEVPRPLKHNFSRTLFGDQRSMREIMEAWDLTVSKYTACNLTYSTDKLIALGGMSSTFNEFLGPRYLAGLWLKNIAYQLCWSGKREKGVSYVAPSWSWAATKGHVTHVFLPIHMVSTVRQIDVLEAAVDLVSHNGFGQVNSGYLKVAGRIASVKMEYRETYNQQRHLTMLLPNSSGEYKTTTQSLSLSWDEEDIMDHQRQGHSGGQLLILAVLEHLHATREHTRAMAGEWQMDNRRAPSTRWLILCPVQNRPGTYQRCGTFVADDADHDRFEDACGWFDRVPCNLPIHSTDRGTRYSVTLV</sequence>
<feature type="domain" description="Heterokaryon incompatibility" evidence="1">
    <location>
        <begin position="105"/>
        <end position="253"/>
    </location>
</feature>
<dbReference type="OrthoDB" id="5362512at2759"/>
<reference evidence="2 3" key="1">
    <citation type="journal article" date="2021" name="Nat. Commun.">
        <title>Genetic determinants of endophytism in the Arabidopsis root mycobiome.</title>
        <authorList>
            <person name="Mesny F."/>
            <person name="Miyauchi S."/>
            <person name="Thiergart T."/>
            <person name="Pickel B."/>
            <person name="Atanasova L."/>
            <person name="Karlsson M."/>
            <person name="Huettel B."/>
            <person name="Barry K.W."/>
            <person name="Haridas S."/>
            <person name="Chen C."/>
            <person name="Bauer D."/>
            <person name="Andreopoulos W."/>
            <person name="Pangilinan J."/>
            <person name="LaButti K."/>
            <person name="Riley R."/>
            <person name="Lipzen A."/>
            <person name="Clum A."/>
            <person name="Drula E."/>
            <person name="Henrissat B."/>
            <person name="Kohler A."/>
            <person name="Grigoriev I.V."/>
            <person name="Martin F.M."/>
            <person name="Hacquard S."/>
        </authorList>
    </citation>
    <scope>NUCLEOTIDE SEQUENCE [LARGE SCALE GENOMIC DNA]</scope>
    <source>
        <strain evidence="2 3">MPI-CAGE-CH-0241</strain>
    </source>
</reference>
<dbReference type="Proteomes" id="UP000777438">
    <property type="component" value="Unassembled WGS sequence"/>
</dbReference>
<dbReference type="PANTHER" id="PTHR33112">
    <property type="entry name" value="DOMAIN PROTEIN, PUTATIVE-RELATED"/>
    <property type="match status" value="1"/>
</dbReference>
<name>A0A9P8W1A6_9HYPO</name>